<dbReference type="SMART" id="SM00174">
    <property type="entry name" value="RHO"/>
    <property type="match status" value="1"/>
</dbReference>
<evidence type="ECO:0000256" key="6">
    <source>
        <dbReference type="ARBA" id="ARBA00022753"/>
    </source>
</evidence>
<evidence type="ECO:0000256" key="13">
    <source>
        <dbReference type="SAM" id="MobiDB-lite"/>
    </source>
</evidence>
<dbReference type="SMART" id="SM00175">
    <property type="entry name" value="RAB"/>
    <property type="match status" value="1"/>
</dbReference>
<evidence type="ECO:0000256" key="3">
    <source>
        <dbReference type="ARBA" id="ARBA00011984"/>
    </source>
</evidence>
<dbReference type="Pfam" id="PF00071">
    <property type="entry name" value="Ras"/>
    <property type="match status" value="1"/>
</dbReference>
<evidence type="ECO:0000256" key="10">
    <source>
        <dbReference type="ARBA" id="ARBA00023288"/>
    </source>
</evidence>
<evidence type="ECO:0000313" key="15">
    <source>
        <dbReference type="EMBL" id="KPM02352.1"/>
    </source>
</evidence>
<dbReference type="Proteomes" id="UP000070412">
    <property type="component" value="Unassembled WGS sequence"/>
</dbReference>
<dbReference type="EC" id="3.6.5.2" evidence="3"/>
<evidence type="ECO:0000256" key="9">
    <source>
        <dbReference type="ARBA" id="ARBA00023134"/>
    </source>
</evidence>
<gene>
    <name evidence="15" type="ORF">QR98_0007640</name>
    <name evidence="14" type="ORF">SSS_4780</name>
</gene>
<dbReference type="InterPro" id="IPR027417">
    <property type="entry name" value="P-loop_NTPase"/>
</dbReference>
<evidence type="ECO:0000313" key="16">
    <source>
        <dbReference type="EnsemblMetazoa" id="KAF7488967.1"/>
    </source>
</evidence>
<keyword evidence="17" id="KW-1185">Reference proteome</keyword>
<keyword evidence="7" id="KW-0378">Hydrolase</keyword>
<comment type="catalytic activity">
    <reaction evidence="12">
        <text>GTP + H2O = GDP + phosphate + H(+)</text>
        <dbReference type="Rhea" id="RHEA:19669"/>
        <dbReference type="ChEBI" id="CHEBI:15377"/>
        <dbReference type="ChEBI" id="CHEBI:15378"/>
        <dbReference type="ChEBI" id="CHEBI:37565"/>
        <dbReference type="ChEBI" id="CHEBI:43474"/>
        <dbReference type="ChEBI" id="CHEBI:58189"/>
        <dbReference type="EC" id="3.6.5.2"/>
    </reaction>
    <physiologicalReaction direction="left-to-right" evidence="12">
        <dbReference type="Rhea" id="RHEA:19670"/>
    </physiologicalReaction>
</comment>
<reference evidence="15 18" key="1">
    <citation type="journal article" date="2015" name="Parasit. Vectors">
        <title>Draft genome of the scabies mite.</title>
        <authorList>
            <person name="Rider S.D.Jr."/>
            <person name="Morgan M.S."/>
            <person name="Arlian L.G."/>
        </authorList>
    </citation>
    <scope>NUCLEOTIDE SEQUENCE [LARGE SCALE GENOMIC DNA]</scope>
    <source>
        <strain evidence="15">Arlian Lab</strain>
    </source>
</reference>
<dbReference type="SMART" id="SM00176">
    <property type="entry name" value="RAN"/>
    <property type="match status" value="1"/>
</dbReference>
<name>A0A131ZUA0_SARSC</name>
<keyword evidence="9" id="KW-0342">GTP-binding</keyword>
<organism evidence="15 18">
    <name type="scientific">Sarcoptes scabiei</name>
    <name type="common">Itch mite</name>
    <name type="synonym">Acarus scabiei</name>
    <dbReference type="NCBI Taxonomy" id="52283"/>
    <lineage>
        <taxon>Eukaryota</taxon>
        <taxon>Metazoa</taxon>
        <taxon>Ecdysozoa</taxon>
        <taxon>Arthropoda</taxon>
        <taxon>Chelicerata</taxon>
        <taxon>Arachnida</taxon>
        <taxon>Acari</taxon>
        <taxon>Acariformes</taxon>
        <taxon>Sarcoptiformes</taxon>
        <taxon>Astigmata</taxon>
        <taxon>Psoroptidia</taxon>
        <taxon>Sarcoptoidea</taxon>
        <taxon>Sarcoptidae</taxon>
        <taxon>Sarcoptinae</taxon>
        <taxon>Sarcoptes</taxon>
    </lineage>
</organism>
<dbReference type="FunFam" id="3.40.50.300:FF:000180">
    <property type="entry name" value="Member RAS oncogene family"/>
    <property type="match status" value="1"/>
</dbReference>
<dbReference type="PROSITE" id="PS51420">
    <property type="entry name" value="RHO"/>
    <property type="match status" value="1"/>
</dbReference>
<dbReference type="EMBL" id="WVUK01000065">
    <property type="protein sequence ID" value="KAF7488967.1"/>
    <property type="molecule type" value="Genomic_DNA"/>
</dbReference>
<dbReference type="EnsemblMetazoa" id="SSS_4780s_mrna">
    <property type="protein sequence ID" value="KAF7488967.1"/>
    <property type="gene ID" value="SSS_4780"/>
</dbReference>
<proteinExistence type="inferred from homology"/>
<feature type="region of interest" description="Disordered" evidence="13">
    <location>
        <begin position="184"/>
        <end position="212"/>
    </location>
</feature>
<dbReference type="OrthoDB" id="63533at2759"/>
<dbReference type="SUPFAM" id="SSF52540">
    <property type="entry name" value="P-loop containing nucleoside triphosphate hydrolases"/>
    <property type="match status" value="1"/>
</dbReference>
<keyword evidence="10" id="KW-0449">Lipoprotein</keyword>
<evidence type="ECO:0000256" key="7">
    <source>
        <dbReference type="ARBA" id="ARBA00022801"/>
    </source>
</evidence>
<dbReference type="GO" id="GO:0015031">
    <property type="term" value="P:protein transport"/>
    <property type="evidence" value="ECO:0007669"/>
    <property type="project" value="UniProtKB-KW"/>
</dbReference>
<keyword evidence="8" id="KW-0653">Protein transport</keyword>
<evidence type="ECO:0000313" key="18">
    <source>
        <dbReference type="Proteomes" id="UP000616769"/>
    </source>
</evidence>
<keyword evidence="6" id="KW-0967">Endosome</keyword>
<feature type="compositionally biased region" description="Polar residues" evidence="13">
    <location>
        <begin position="202"/>
        <end position="212"/>
    </location>
</feature>
<dbReference type="InterPro" id="IPR001806">
    <property type="entry name" value="Small_GTPase"/>
</dbReference>
<reference evidence="17" key="2">
    <citation type="journal article" date="2020" name="PLoS Negl. Trop. Dis.">
        <title>High-quality nuclear genome for Sarcoptes scabiei-A critical resource for a neglected parasite.</title>
        <authorList>
            <person name="Korhonen P.K."/>
            <person name="Gasser R.B."/>
            <person name="Ma G."/>
            <person name="Wang T."/>
            <person name="Stroehlein A.J."/>
            <person name="Young N.D."/>
            <person name="Ang C.S."/>
            <person name="Fernando D.D."/>
            <person name="Lu H.C."/>
            <person name="Taylor S."/>
            <person name="Reynolds S.L."/>
            <person name="Mofiz E."/>
            <person name="Najaraj S.H."/>
            <person name="Gowda H."/>
            <person name="Madugundu A."/>
            <person name="Renuse S."/>
            <person name="Holt D."/>
            <person name="Pandey A."/>
            <person name="Papenfuss A.T."/>
            <person name="Fischer K."/>
        </authorList>
    </citation>
    <scope>NUCLEOTIDE SEQUENCE [LARGE SCALE GENOMIC DNA]</scope>
</reference>
<evidence type="ECO:0000256" key="4">
    <source>
        <dbReference type="ARBA" id="ARBA00022448"/>
    </source>
</evidence>
<dbReference type="SMART" id="SM00173">
    <property type="entry name" value="RAS"/>
    <property type="match status" value="1"/>
</dbReference>
<dbReference type="OMA" id="DEEGLMW"/>
<dbReference type="AlphaFoldDB" id="A0A131ZUA0"/>
<dbReference type="Proteomes" id="UP000616769">
    <property type="component" value="Unassembled WGS sequence"/>
</dbReference>
<evidence type="ECO:0000256" key="11">
    <source>
        <dbReference type="ARBA" id="ARBA00023289"/>
    </source>
</evidence>
<evidence type="ECO:0000313" key="14">
    <source>
        <dbReference type="EMBL" id="KAF7488967.1"/>
    </source>
</evidence>
<dbReference type="Gene3D" id="3.40.50.300">
    <property type="entry name" value="P-loop containing nucleotide triphosphate hydrolases"/>
    <property type="match status" value="1"/>
</dbReference>
<dbReference type="GO" id="GO:0003925">
    <property type="term" value="F:G protein activity"/>
    <property type="evidence" value="ECO:0007669"/>
    <property type="project" value="UniProtKB-EC"/>
</dbReference>
<keyword evidence="4" id="KW-0813">Transport</keyword>
<dbReference type="PRINTS" id="PR00449">
    <property type="entry name" value="RASTRNSFRMNG"/>
</dbReference>
<sequence length="212" mass="23368">MANRNNQQRPNGAPQGKIFQYKLVLLGESAVGKSSLVLRFVKGQFHEHQESTIGAAFLTQTVCLDDTTVKFELWDTAGQERYHSLAPMYYRGAQAAIVVYDITNQDTFNRAKTWVKELQKQAKPNIVIALAGNKSDLEDKRTVETSEAQAYADNNGLLFMETSAKTASNVNDIFLAIAKNLPKNDQSNTSGQSATGRRIDISDTQQKSGGCC</sequence>
<dbReference type="GO" id="GO:0005769">
    <property type="term" value="C:early endosome"/>
    <property type="evidence" value="ECO:0007669"/>
    <property type="project" value="UniProtKB-SubCell"/>
</dbReference>
<feature type="compositionally biased region" description="Polar residues" evidence="13">
    <location>
        <begin position="184"/>
        <end position="195"/>
    </location>
</feature>
<keyword evidence="11" id="KW-0636">Prenylation</keyword>
<protein>
    <recommendedName>
        <fullName evidence="3">small monomeric GTPase</fullName>
        <ecNumber evidence="3">3.6.5.2</ecNumber>
    </recommendedName>
</protein>
<evidence type="ECO:0000256" key="5">
    <source>
        <dbReference type="ARBA" id="ARBA00022741"/>
    </source>
</evidence>
<evidence type="ECO:0000256" key="1">
    <source>
        <dbReference type="ARBA" id="ARBA00004412"/>
    </source>
</evidence>
<dbReference type="GO" id="GO:0005525">
    <property type="term" value="F:GTP binding"/>
    <property type="evidence" value="ECO:0007669"/>
    <property type="project" value="UniProtKB-KW"/>
</dbReference>
<dbReference type="NCBIfam" id="TIGR00231">
    <property type="entry name" value="small_GTP"/>
    <property type="match status" value="1"/>
</dbReference>
<comment type="similarity">
    <text evidence="2">Belongs to the small GTPase superfamily. Rab family.</text>
</comment>
<dbReference type="InterPro" id="IPR005225">
    <property type="entry name" value="Small_GTP-bd"/>
</dbReference>
<evidence type="ECO:0000256" key="8">
    <source>
        <dbReference type="ARBA" id="ARBA00022927"/>
    </source>
</evidence>
<dbReference type="PROSITE" id="PS51419">
    <property type="entry name" value="RAB"/>
    <property type="match status" value="1"/>
</dbReference>
<reference evidence="14" key="3">
    <citation type="submission" date="2020-01" db="EMBL/GenBank/DDBJ databases">
        <authorList>
            <person name="Korhonen P.K.K."/>
            <person name="Guangxu M.G."/>
            <person name="Wang T.W."/>
            <person name="Stroehlein A.J.S."/>
            <person name="Young N.D."/>
            <person name="Ang C.-S.A."/>
            <person name="Fernando D.W.F."/>
            <person name="Lu H.L."/>
            <person name="Taylor S.T."/>
            <person name="Ehtesham M.E.M."/>
            <person name="Najaraj S.H.N."/>
            <person name="Harsha G.H.G."/>
            <person name="Madugundu A.M."/>
            <person name="Renuse S.R."/>
            <person name="Holt D.H."/>
            <person name="Pandey A.P."/>
            <person name="Papenfuss A.P."/>
            <person name="Gasser R.B.G."/>
            <person name="Fischer K.F."/>
        </authorList>
    </citation>
    <scope>NUCLEOTIDE SEQUENCE</scope>
    <source>
        <strain evidence="14">SSS_KF_BRIS2020</strain>
    </source>
</reference>
<evidence type="ECO:0000313" key="17">
    <source>
        <dbReference type="Proteomes" id="UP000070412"/>
    </source>
</evidence>
<dbReference type="PANTHER" id="PTHR47978">
    <property type="match status" value="1"/>
</dbReference>
<accession>A0A131ZUA0</accession>
<reference evidence="16" key="4">
    <citation type="submission" date="2022-06" db="UniProtKB">
        <authorList>
            <consortium name="EnsemblMetazoa"/>
        </authorList>
    </citation>
    <scope>IDENTIFICATION</scope>
</reference>
<dbReference type="PROSITE" id="PS51421">
    <property type="entry name" value="RAS"/>
    <property type="match status" value="1"/>
</dbReference>
<evidence type="ECO:0000256" key="2">
    <source>
        <dbReference type="ARBA" id="ARBA00006270"/>
    </source>
</evidence>
<dbReference type="CDD" id="cd01860">
    <property type="entry name" value="Rab5_related"/>
    <property type="match status" value="1"/>
</dbReference>
<keyword evidence="5" id="KW-0547">Nucleotide-binding</keyword>
<dbReference type="VEuPathDB" id="VectorBase:SSCA007054"/>
<evidence type="ECO:0000256" key="12">
    <source>
        <dbReference type="ARBA" id="ARBA00047660"/>
    </source>
</evidence>
<comment type="subcellular location">
    <subcellularLocation>
        <location evidence="1">Early endosome</location>
    </subcellularLocation>
</comment>
<dbReference type="EMBL" id="JXLN01001653">
    <property type="protein sequence ID" value="KPM02352.1"/>
    <property type="molecule type" value="Genomic_DNA"/>
</dbReference>